<dbReference type="AlphaFoldDB" id="D3F8D6"/>
<dbReference type="Gene3D" id="1.10.10.10">
    <property type="entry name" value="Winged helix-like DNA-binding domain superfamily/Winged helix DNA-binding domain"/>
    <property type="match status" value="1"/>
</dbReference>
<feature type="compositionally biased region" description="Basic and acidic residues" evidence="4">
    <location>
        <begin position="1"/>
        <end position="19"/>
    </location>
</feature>
<reference evidence="7 8" key="1">
    <citation type="journal article" date="2010" name="Stand. Genomic Sci.">
        <title>Complete genome sequence of Conexibacter woesei type strain (ID131577).</title>
        <authorList>
            <person name="Pukall R."/>
            <person name="Lapidus A."/>
            <person name="Glavina Del Rio T."/>
            <person name="Copeland A."/>
            <person name="Tice H."/>
            <person name="Cheng J.-F."/>
            <person name="Lucas S."/>
            <person name="Chen F."/>
            <person name="Nolan M."/>
            <person name="Bruce D."/>
            <person name="Goodwin L."/>
            <person name="Pitluck S."/>
            <person name="Mavromatis K."/>
            <person name="Ivanova N."/>
            <person name="Ovchinnikova G."/>
            <person name="Pati A."/>
            <person name="Chen A."/>
            <person name="Palaniappan K."/>
            <person name="Land M."/>
            <person name="Hauser L."/>
            <person name="Chang Y.-J."/>
            <person name="Jeffries C.D."/>
            <person name="Chain P."/>
            <person name="Meincke L."/>
            <person name="Sims D."/>
            <person name="Brettin T."/>
            <person name="Detter J.C."/>
            <person name="Rohde M."/>
            <person name="Goeker M."/>
            <person name="Bristow J."/>
            <person name="Eisen J.A."/>
            <person name="Markowitz V."/>
            <person name="Kyrpides N.C."/>
            <person name="Klenk H.-P."/>
            <person name="Hugenholtz P."/>
        </authorList>
    </citation>
    <scope>NUCLEOTIDE SEQUENCE [LARGE SCALE GENOMIC DNA]</scope>
    <source>
        <strain evidence="8">DSM 14684 / CIP 108061 / JCM 11494 / NBRC 100937 / ID131577</strain>
    </source>
</reference>
<evidence type="ECO:0000256" key="3">
    <source>
        <dbReference type="ARBA" id="ARBA00023163"/>
    </source>
</evidence>
<dbReference type="eggNOG" id="COG1414">
    <property type="taxonomic scope" value="Bacteria"/>
</dbReference>
<keyword evidence="2" id="KW-0238">DNA-binding</keyword>
<organism evidence="7 8">
    <name type="scientific">Conexibacter woesei (strain DSM 14684 / CCUG 47730 / CIP 108061 / JCM 11494 / NBRC 100937 / ID131577)</name>
    <dbReference type="NCBI Taxonomy" id="469383"/>
    <lineage>
        <taxon>Bacteria</taxon>
        <taxon>Bacillati</taxon>
        <taxon>Actinomycetota</taxon>
        <taxon>Thermoleophilia</taxon>
        <taxon>Solirubrobacterales</taxon>
        <taxon>Conexibacteraceae</taxon>
        <taxon>Conexibacter</taxon>
    </lineage>
</organism>
<dbReference type="PANTHER" id="PTHR30136:SF35">
    <property type="entry name" value="HTH-TYPE TRANSCRIPTIONAL REGULATOR RV1719"/>
    <property type="match status" value="1"/>
</dbReference>
<dbReference type="InterPro" id="IPR050707">
    <property type="entry name" value="HTH_MetabolicPath_Reg"/>
</dbReference>
<dbReference type="GO" id="GO:0045892">
    <property type="term" value="P:negative regulation of DNA-templated transcription"/>
    <property type="evidence" value="ECO:0007669"/>
    <property type="project" value="TreeGrafter"/>
</dbReference>
<reference evidence="8" key="2">
    <citation type="submission" date="2010-01" db="EMBL/GenBank/DDBJ databases">
        <title>The complete genome of Conexibacter woesei DSM 14684.</title>
        <authorList>
            <consortium name="US DOE Joint Genome Institute (JGI-PGF)"/>
            <person name="Lucas S."/>
            <person name="Copeland A."/>
            <person name="Lapidus A."/>
            <person name="Glavina del Rio T."/>
            <person name="Dalin E."/>
            <person name="Tice H."/>
            <person name="Bruce D."/>
            <person name="Goodwin L."/>
            <person name="Pitluck S."/>
            <person name="Kyrpides N."/>
            <person name="Mavromatis K."/>
            <person name="Ivanova N."/>
            <person name="Mikhailova N."/>
            <person name="Chertkov O."/>
            <person name="Brettin T."/>
            <person name="Detter J.C."/>
            <person name="Han C."/>
            <person name="Larimer F."/>
            <person name="Land M."/>
            <person name="Hauser L."/>
            <person name="Markowitz V."/>
            <person name="Cheng J.-F."/>
            <person name="Hugenholtz P."/>
            <person name="Woyke T."/>
            <person name="Wu D."/>
            <person name="Pukall R."/>
            <person name="Steenblock K."/>
            <person name="Schneider S."/>
            <person name="Klenk H.-P."/>
            <person name="Eisen J.A."/>
        </authorList>
    </citation>
    <scope>NUCLEOTIDE SEQUENCE [LARGE SCALE GENOMIC DNA]</scope>
    <source>
        <strain evidence="8">DSM 14684 / CIP 108061 / JCM 11494 / NBRC 100937 / ID131577</strain>
    </source>
</reference>
<dbReference type="Pfam" id="PF01614">
    <property type="entry name" value="IclR_C"/>
    <property type="match status" value="1"/>
</dbReference>
<dbReference type="InterPro" id="IPR036390">
    <property type="entry name" value="WH_DNA-bd_sf"/>
</dbReference>
<dbReference type="RefSeq" id="WP_012932059.1">
    <property type="nucleotide sequence ID" value="NC_013739.1"/>
</dbReference>
<evidence type="ECO:0000313" key="8">
    <source>
        <dbReference type="Proteomes" id="UP000008229"/>
    </source>
</evidence>
<feature type="region of interest" description="Disordered" evidence="4">
    <location>
        <begin position="1"/>
        <end position="20"/>
    </location>
</feature>
<evidence type="ECO:0000256" key="2">
    <source>
        <dbReference type="ARBA" id="ARBA00023125"/>
    </source>
</evidence>
<dbReference type="GO" id="GO:0003700">
    <property type="term" value="F:DNA-binding transcription factor activity"/>
    <property type="evidence" value="ECO:0007669"/>
    <property type="project" value="TreeGrafter"/>
</dbReference>
<evidence type="ECO:0000259" key="5">
    <source>
        <dbReference type="PROSITE" id="PS51077"/>
    </source>
</evidence>
<dbReference type="SUPFAM" id="SSF55781">
    <property type="entry name" value="GAF domain-like"/>
    <property type="match status" value="1"/>
</dbReference>
<keyword evidence="3" id="KW-0804">Transcription</keyword>
<evidence type="ECO:0000313" key="7">
    <source>
        <dbReference type="EMBL" id="ADB49006.1"/>
    </source>
</evidence>
<dbReference type="SUPFAM" id="SSF46785">
    <property type="entry name" value="Winged helix' DNA-binding domain"/>
    <property type="match status" value="1"/>
</dbReference>
<name>D3F8D6_CONWI</name>
<sequence length="266" mass="28262">MSASTDTHHAGDAAAEPRPRVQSAARAVGILMAIAKSEAGLTTREISEQVGIGRQATYHLLHTLTATGMVTRAGGGSRYVLGLRVGTLAEAFSRQLAPSEHLAPLVRALARDTGETSYASGWWSGEVMMLSIARGNNPVQAAEVSQGHAGDAHARASGKLLLATATPAVRDAYLDAHTLTRLTPSTITTRRALERELETIRQQGYAIDDEEFAPGLSCIAMAMDEGYSPFVLVVTAPRERFLAKREEYLAALRRVVAAGAAARDGE</sequence>
<dbReference type="InterPro" id="IPR036388">
    <property type="entry name" value="WH-like_DNA-bd_sf"/>
</dbReference>
<dbReference type="GO" id="GO:0003677">
    <property type="term" value="F:DNA binding"/>
    <property type="evidence" value="ECO:0007669"/>
    <property type="project" value="UniProtKB-KW"/>
</dbReference>
<dbReference type="InterPro" id="IPR029016">
    <property type="entry name" value="GAF-like_dom_sf"/>
</dbReference>
<evidence type="ECO:0000259" key="6">
    <source>
        <dbReference type="PROSITE" id="PS51078"/>
    </source>
</evidence>
<dbReference type="SMART" id="SM00346">
    <property type="entry name" value="HTH_ICLR"/>
    <property type="match status" value="1"/>
</dbReference>
<dbReference type="InterPro" id="IPR005471">
    <property type="entry name" value="Tscrpt_reg_IclR_N"/>
</dbReference>
<proteinExistence type="predicted"/>
<dbReference type="PROSITE" id="PS51078">
    <property type="entry name" value="ICLR_ED"/>
    <property type="match status" value="1"/>
</dbReference>
<feature type="domain" description="IclR-ED" evidence="6">
    <location>
        <begin position="84"/>
        <end position="266"/>
    </location>
</feature>
<dbReference type="InterPro" id="IPR014757">
    <property type="entry name" value="Tscrpt_reg_IclR_C"/>
</dbReference>
<evidence type="ECO:0000256" key="1">
    <source>
        <dbReference type="ARBA" id="ARBA00023015"/>
    </source>
</evidence>
<dbReference type="HOGENOM" id="CLU_062618_6_2_11"/>
<feature type="domain" description="HTH iclR-type" evidence="5">
    <location>
        <begin position="21"/>
        <end position="83"/>
    </location>
</feature>
<dbReference type="Pfam" id="PF09339">
    <property type="entry name" value="HTH_IclR"/>
    <property type="match status" value="1"/>
</dbReference>
<dbReference type="PROSITE" id="PS51077">
    <property type="entry name" value="HTH_ICLR"/>
    <property type="match status" value="1"/>
</dbReference>
<protein>
    <submittedName>
        <fullName evidence="7">Transcriptional regulator, IclR family</fullName>
    </submittedName>
</protein>
<dbReference type="PANTHER" id="PTHR30136">
    <property type="entry name" value="HELIX-TURN-HELIX TRANSCRIPTIONAL REGULATOR, ICLR FAMILY"/>
    <property type="match status" value="1"/>
</dbReference>
<evidence type="ECO:0000256" key="4">
    <source>
        <dbReference type="SAM" id="MobiDB-lite"/>
    </source>
</evidence>
<keyword evidence="8" id="KW-1185">Reference proteome</keyword>
<dbReference type="EMBL" id="CP001854">
    <property type="protein sequence ID" value="ADB49006.1"/>
    <property type="molecule type" value="Genomic_DNA"/>
</dbReference>
<dbReference type="KEGG" id="cwo:Cwoe_0571"/>
<dbReference type="Gene3D" id="3.30.450.40">
    <property type="match status" value="1"/>
</dbReference>
<accession>D3F8D6</accession>
<dbReference type="Proteomes" id="UP000008229">
    <property type="component" value="Chromosome"/>
</dbReference>
<keyword evidence="1" id="KW-0805">Transcription regulation</keyword>
<dbReference type="STRING" id="469383.Cwoe_0571"/>
<gene>
    <name evidence="7" type="ordered locus">Cwoe_0571</name>
</gene>